<evidence type="ECO:0000313" key="2">
    <source>
        <dbReference type="EMBL" id="KYH35844.1"/>
    </source>
</evidence>
<protein>
    <submittedName>
        <fullName evidence="2">Uncharacterized protein</fullName>
    </submittedName>
</protein>
<comment type="caution">
    <text evidence="2">The sequence shown here is derived from an EMBL/GenBank/DDBJ whole genome shotgun (WGS) entry which is preliminary data.</text>
</comment>
<gene>
    <name evidence="2" type="ORF">CLTEP_02370</name>
</gene>
<evidence type="ECO:0000256" key="1">
    <source>
        <dbReference type="SAM" id="Coils"/>
    </source>
</evidence>
<dbReference type="RefSeq" id="WP_066821289.1">
    <property type="nucleotide sequence ID" value="NZ_LTBA01000001.1"/>
</dbReference>
<dbReference type="OrthoDB" id="6119186at2"/>
<name>A0A151B7I1_9CLOT</name>
<keyword evidence="3" id="KW-1185">Reference proteome</keyword>
<dbReference type="STRING" id="1121338.CLTEP_02370"/>
<dbReference type="AlphaFoldDB" id="A0A151B7I1"/>
<dbReference type="Proteomes" id="UP000075531">
    <property type="component" value="Unassembled WGS sequence"/>
</dbReference>
<sequence>MDIIDNIKTVVKTLQQMDNLELNRQIIDIETKVMELIEENKEIKRCNEELREKLKIKENLEFENNMYWIKEKDKTIGPFCTRCWDNEKKLLRLHKKDDGWGTIYMECPECITKIVIEKRSIKIEL</sequence>
<feature type="coiled-coil region" evidence="1">
    <location>
        <begin position="19"/>
        <end position="63"/>
    </location>
</feature>
<evidence type="ECO:0000313" key="3">
    <source>
        <dbReference type="Proteomes" id="UP000075531"/>
    </source>
</evidence>
<proteinExistence type="predicted"/>
<reference evidence="2 3" key="1">
    <citation type="submission" date="2016-02" db="EMBL/GenBank/DDBJ databases">
        <title>Genome sequence of Clostridium tepidiprofundi DSM 19306.</title>
        <authorList>
            <person name="Poehlein A."/>
            <person name="Daniel R."/>
        </authorList>
    </citation>
    <scope>NUCLEOTIDE SEQUENCE [LARGE SCALE GENOMIC DNA]</scope>
    <source>
        <strain evidence="2 3">DSM 19306</strain>
    </source>
</reference>
<dbReference type="PATRIC" id="fig|1121338.3.peg.241"/>
<accession>A0A151B7I1</accession>
<organism evidence="2 3">
    <name type="scientific">Clostridium tepidiprofundi DSM 19306</name>
    <dbReference type="NCBI Taxonomy" id="1121338"/>
    <lineage>
        <taxon>Bacteria</taxon>
        <taxon>Bacillati</taxon>
        <taxon>Bacillota</taxon>
        <taxon>Clostridia</taxon>
        <taxon>Eubacteriales</taxon>
        <taxon>Clostridiaceae</taxon>
        <taxon>Clostridium</taxon>
    </lineage>
</organism>
<keyword evidence="1" id="KW-0175">Coiled coil</keyword>
<dbReference type="EMBL" id="LTBA01000001">
    <property type="protein sequence ID" value="KYH35844.1"/>
    <property type="molecule type" value="Genomic_DNA"/>
</dbReference>